<evidence type="ECO:0000256" key="19">
    <source>
        <dbReference type="SAM" id="Phobius"/>
    </source>
</evidence>
<evidence type="ECO:0000313" key="20">
    <source>
        <dbReference type="EMBL" id="SEH14570.1"/>
    </source>
</evidence>
<dbReference type="GO" id="GO:0004605">
    <property type="term" value="F:phosphatidate cytidylyltransferase activity"/>
    <property type="evidence" value="ECO:0007669"/>
    <property type="project" value="UniProtKB-EC"/>
</dbReference>
<keyword evidence="9" id="KW-0444">Lipid biosynthesis</keyword>
<keyword evidence="12 18" id="KW-0548">Nucleotidyltransferase</keyword>
<dbReference type="RefSeq" id="WP_093118090.1">
    <property type="nucleotide sequence ID" value="NZ_FNWJ01000002.1"/>
</dbReference>
<dbReference type="EMBL" id="FNWJ01000002">
    <property type="protein sequence ID" value="SEH14570.1"/>
    <property type="molecule type" value="Genomic_DNA"/>
</dbReference>
<evidence type="ECO:0000256" key="18">
    <source>
        <dbReference type="RuleBase" id="RU003938"/>
    </source>
</evidence>
<sequence length="283" mass="28944">MARVRSGEAARPSARRPARRGELGARVLVAVPALAYAVAIIVTGGWVFALGILVLGWAALAEIGTAMARARPPMGAAVLATSAAVFGALAFGPSAIAPAVALSLPLAFGLYLFRRDRRRAAWGTAVVAFATLWVGVPLAHAVLLRELDHGAGLVVDVLVGTFVGDSAAYLGGRALGTTPLAARISPNKTVEGLLCGIVGGTVAVWVAGLYQDWLAGTDALLLGLAVAVAAPIGDLFESLVKRDLGVKDLGRLFGAHGGVLDRLDAALFAIVVGYYVARGFGFA</sequence>
<keyword evidence="8" id="KW-1003">Cell membrane</keyword>
<keyword evidence="10 18" id="KW-0808">Transferase</keyword>
<dbReference type="EC" id="2.7.7.41" evidence="6 18"/>
<feature type="transmembrane region" description="Helical" evidence="19">
    <location>
        <begin position="252"/>
        <end position="277"/>
    </location>
</feature>
<feature type="transmembrane region" description="Helical" evidence="19">
    <location>
        <begin position="72"/>
        <end position="89"/>
    </location>
</feature>
<evidence type="ECO:0000256" key="15">
    <source>
        <dbReference type="ARBA" id="ARBA00023136"/>
    </source>
</evidence>
<reference evidence="21" key="1">
    <citation type="submission" date="2016-10" db="EMBL/GenBank/DDBJ databases">
        <authorList>
            <person name="Varghese N."/>
            <person name="Submissions S."/>
        </authorList>
    </citation>
    <scope>NUCLEOTIDE SEQUENCE [LARGE SCALE GENOMIC DNA]</scope>
    <source>
        <strain evidence="21">ATCC 35263</strain>
    </source>
</reference>
<keyword evidence="16" id="KW-0594">Phospholipid biosynthesis</keyword>
<dbReference type="Proteomes" id="UP000222056">
    <property type="component" value="Unassembled WGS sequence"/>
</dbReference>
<keyword evidence="15 19" id="KW-0472">Membrane</keyword>
<feature type="transmembrane region" description="Helical" evidence="19">
    <location>
        <begin position="120"/>
        <end position="144"/>
    </location>
</feature>
<evidence type="ECO:0000256" key="6">
    <source>
        <dbReference type="ARBA" id="ARBA00012487"/>
    </source>
</evidence>
<evidence type="ECO:0000256" key="14">
    <source>
        <dbReference type="ARBA" id="ARBA00023098"/>
    </source>
</evidence>
<dbReference type="Pfam" id="PF01148">
    <property type="entry name" value="CTP_transf_1"/>
    <property type="match status" value="1"/>
</dbReference>
<keyword evidence="17" id="KW-1208">Phospholipid metabolism</keyword>
<evidence type="ECO:0000256" key="17">
    <source>
        <dbReference type="ARBA" id="ARBA00023264"/>
    </source>
</evidence>
<comment type="catalytic activity">
    <reaction evidence="1 18">
        <text>a 1,2-diacyl-sn-glycero-3-phosphate + CTP + H(+) = a CDP-1,2-diacyl-sn-glycerol + diphosphate</text>
        <dbReference type="Rhea" id="RHEA:16229"/>
        <dbReference type="ChEBI" id="CHEBI:15378"/>
        <dbReference type="ChEBI" id="CHEBI:33019"/>
        <dbReference type="ChEBI" id="CHEBI:37563"/>
        <dbReference type="ChEBI" id="CHEBI:58332"/>
        <dbReference type="ChEBI" id="CHEBI:58608"/>
        <dbReference type="EC" id="2.7.7.41"/>
    </reaction>
</comment>
<proteinExistence type="inferred from homology"/>
<keyword evidence="14" id="KW-0443">Lipid metabolism</keyword>
<evidence type="ECO:0000256" key="11">
    <source>
        <dbReference type="ARBA" id="ARBA00022692"/>
    </source>
</evidence>
<name>A0A1H6FW90_THEAL</name>
<feature type="transmembrane region" description="Helical" evidence="19">
    <location>
        <begin position="95"/>
        <end position="113"/>
    </location>
</feature>
<keyword evidence="13 19" id="KW-1133">Transmembrane helix</keyword>
<comment type="subcellular location">
    <subcellularLocation>
        <location evidence="2">Cell membrane</location>
        <topology evidence="2">Multi-pass membrane protein</topology>
    </subcellularLocation>
</comment>
<evidence type="ECO:0000256" key="9">
    <source>
        <dbReference type="ARBA" id="ARBA00022516"/>
    </source>
</evidence>
<evidence type="ECO:0000256" key="16">
    <source>
        <dbReference type="ARBA" id="ARBA00023209"/>
    </source>
</evidence>
<evidence type="ECO:0000256" key="10">
    <source>
        <dbReference type="ARBA" id="ARBA00022679"/>
    </source>
</evidence>
<dbReference type="InterPro" id="IPR000374">
    <property type="entry name" value="PC_trans"/>
</dbReference>
<dbReference type="GO" id="GO:0016024">
    <property type="term" value="P:CDP-diacylglycerol biosynthetic process"/>
    <property type="evidence" value="ECO:0007669"/>
    <property type="project" value="UniProtKB-UniPathway"/>
</dbReference>
<keyword evidence="11 18" id="KW-0812">Transmembrane</keyword>
<evidence type="ECO:0000256" key="7">
    <source>
        <dbReference type="ARBA" id="ARBA00019373"/>
    </source>
</evidence>
<feature type="transmembrane region" description="Helical" evidence="19">
    <location>
        <begin position="150"/>
        <end position="171"/>
    </location>
</feature>
<evidence type="ECO:0000256" key="4">
    <source>
        <dbReference type="ARBA" id="ARBA00005189"/>
    </source>
</evidence>
<dbReference type="UniPathway" id="UPA00557">
    <property type="reaction ID" value="UER00614"/>
</dbReference>
<dbReference type="GO" id="GO:0005886">
    <property type="term" value="C:plasma membrane"/>
    <property type="evidence" value="ECO:0007669"/>
    <property type="project" value="UniProtKB-SubCell"/>
</dbReference>
<feature type="transmembrane region" description="Helical" evidence="19">
    <location>
        <begin position="33"/>
        <end position="60"/>
    </location>
</feature>
<dbReference type="AlphaFoldDB" id="A0A1H6FW90"/>
<gene>
    <name evidence="20" type="ORF">SAMN02745716_1674</name>
</gene>
<feature type="transmembrane region" description="Helical" evidence="19">
    <location>
        <begin position="192"/>
        <end position="213"/>
    </location>
</feature>
<dbReference type="PANTHER" id="PTHR46382">
    <property type="entry name" value="PHOSPHATIDATE CYTIDYLYLTRANSFERASE"/>
    <property type="match status" value="1"/>
</dbReference>
<comment type="pathway">
    <text evidence="4">Lipid metabolism.</text>
</comment>
<keyword evidence="21" id="KW-1185">Reference proteome</keyword>
<evidence type="ECO:0000256" key="8">
    <source>
        <dbReference type="ARBA" id="ARBA00022475"/>
    </source>
</evidence>
<evidence type="ECO:0000313" key="21">
    <source>
        <dbReference type="Proteomes" id="UP000222056"/>
    </source>
</evidence>
<accession>A0A1H6FW90</accession>
<evidence type="ECO:0000256" key="2">
    <source>
        <dbReference type="ARBA" id="ARBA00004651"/>
    </source>
</evidence>
<dbReference type="STRING" id="29539.SAMN02745716_1674"/>
<comment type="pathway">
    <text evidence="3 18">Phospholipid metabolism; CDP-diacylglycerol biosynthesis; CDP-diacylglycerol from sn-glycerol 3-phosphate: step 3/3.</text>
</comment>
<comment type="similarity">
    <text evidence="5 18">Belongs to the CDS family.</text>
</comment>
<dbReference type="PANTHER" id="PTHR46382:SF1">
    <property type="entry name" value="PHOSPHATIDATE CYTIDYLYLTRANSFERASE"/>
    <property type="match status" value="1"/>
</dbReference>
<dbReference type="PROSITE" id="PS01315">
    <property type="entry name" value="CDS"/>
    <property type="match status" value="1"/>
</dbReference>
<organism evidence="20 21">
    <name type="scientific">Thermoleophilum album</name>
    <dbReference type="NCBI Taxonomy" id="29539"/>
    <lineage>
        <taxon>Bacteria</taxon>
        <taxon>Bacillati</taxon>
        <taxon>Actinomycetota</taxon>
        <taxon>Thermoleophilia</taxon>
        <taxon>Thermoleophilales</taxon>
        <taxon>Thermoleophilaceae</taxon>
        <taxon>Thermoleophilum</taxon>
    </lineage>
</organism>
<evidence type="ECO:0000256" key="13">
    <source>
        <dbReference type="ARBA" id="ARBA00022989"/>
    </source>
</evidence>
<evidence type="ECO:0000256" key="1">
    <source>
        <dbReference type="ARBA" id="ARBA00001698"/>
    </source>
</evidence>
<evidence type="ECO:0000256" key="5">
    <source>
        <dbReference type="ARBA" id="ARBA00010185"/>
    </source>
</evidence>
<protein>
    <recommendedName>
        <fullName evidence="7 18">Phosphatidate cytidylyltransferase</fullName>
        <ecNumber evidence="6 18">2.7.7.41</ecNumber>
    </recommendedName>
</protein>
<evidence type="ECO:0000256" key="3">
    <source>
        <dbReference type="ARBA" id="ARBA00005119"/>
    </source>
</evidence>
<dbReference type="OrthoDB" id="9799199at2"/>
<evidence type="ECO:0000256" key="12">
    <source>
        <dbReference type="ARBA" id="ARBA00022695"/>
    </source>
</evidence>